<feature type="region of interest" description="Disordered" evidence="1">
    <location>
        <begin position="1"/>
        <end position="21"/>
    </location>
</feature>
<evidence type="ECO:0000313" key="2">
    <source>
        <dbReference type="EMBL" id="DAF95167.1"/>
    </source>
</evidence>
<evidence type="ECO:0000256" key="1">
    <source>
        <dbReference type="SAM" id="MobiDB-lite"/>
    </source>
</evidence>
<reference evidence="2" key="1">
    <citation type="journal article" date="2021" name="Proc. Natl. Acad. Sci. U.S.A.">
        <title>A Catalog of Tens of Thousands of Viruses from Human Metagenomes Reveals Hidden Associations with Chronic Diseases.</title>
        <authorList>
            <person name="Tisza M.J."/>
            <person name="Buck C.B."/>
        </authorList>
    </citation>
    <scope>NUCLEOTIDE SEQUENCE</scope>
    <source>
        <strain evidence="2">CtICF6</strain>
    </source>
</reference>
<protein>
    <submittedName>
        <fullName evidence="2">Tail protein</fullName>
    </submittedName>
</protein>
<proteinExistence type="predicted"/>
<name>A0A8S5UL20_9CAUD</name>
<organism evidence="2">
    <name type="scientific">Siphoviridae sp. ctICF6</name>
    <dbReference type="NCBI Taxonomy" id="2825427"/>
    <lineage>
        <taxon>Viruses</taxon>
        <taxon>Duplodnaviria</taxon>
        <taxon>Heunggongvirae</taxon>
        <taxon>Uroviricota</taxon>
        <taxon>Caudoviricetes</taxon>
    </lineage>
</organism>
<dbReference type="EMBL" id="BK016104">
    <property type="protein sequence ID" value="DAF95167.1"/>
    <property type="molecule type" value="Genomic_DNA"/>
</dbReference>
<sequence length="252" mass="27601">MSGFDDLPSAKTEQDAWPRADGNAIPGTTYYDGRTITINGYYAASTVEDTDEMMRRLRGVAGRLVPVTVQKGAGIALSCDAELRSMTVDEYRYRGKAGFQIGLLAPSPYLYGPLQSQTVGVPTDGEGILDPLTDPLTEGEVGNPGRVAITGSGFAPTHLVVKIRGGLSEGVRIHCVETGEAIEFHRQINPDETMVFDFDNERVLFQNQSDLSMFLTEENWFRPSGDATIQFTPLGVQSGEPTMTVEWKEAWR</sequence>
<accession>A0A8S5UL20</accession>